<evidence type="ECO:0000256" key="1">
    <source>
        <dbReference type="SAM" id="SignalP"/>
    </source>
</evidence>
<evidence type="ECO:0008006" key="4">
    <source>
        <dbReference type="Google" id="ProtNLM"/>
    </source>
</evidence>
<sequence>MNKIFKFKAVLVLIIAAGLSFSCSKDDNDDLVITDPTSEFDAELIVTEDNVGNKREVSVNADSNTGSTIKAKVKFSSTTKSMRRLYITQDIGGVGEEPFVFTSQEVDEKPDGSLDLVGDDKKDFEFQINLDAPANLTNGTVVYKFWATTGRGDFRDITKRNALGDDVIGTITIKYGNGNNSNSGIHVYEGIQLFAPLADGSSSTFLSLYNNSVYKINQGEEYAALWDFGYYYGASGKASLSSTDDYPSNIINIATVANTPADEVFNKAYFSLSTKTTAEFDAISNATDLDFVTQSTNQTINSLSAGDVVEFVDNYGKKGLIKVTEVSGTFGTGDFIKIDIKVQL</sequence>
<protein>
    <recommendedName>
        <fullName evidence="4">DUF4625 domain-containing protein</fullName>
    </recommendedName>
</protein>
<dbReference type="RefSeq" id="WP_378255507.1">
    <property type="nucleotide sequence ID" value="NZ_JBHSJV010000001.1"/>
</dbReference>
<organism evidence="2 3">
    <name type="scientific">Aquimarina hainanensis</name>
    <dbReference type="NCBI Taxonomy" id="1578017"/>
    <lineage>
        <taxon>Bacteria</taxon>
        <taxon>Pseudomonadati</taxon>
        <taxon>Bacteroidota</taxon>
        <taxon>Flavobacteriia</taxon>
        <taxon>Flavobacteriales</taxon>
        <taxon>Flavobacteriaceae</taxon>
        <taxon>Aquimarina</taxon>
    </lineage>
</organism>
<gene>
    <name evidence="2" type="ORF">ACFSTE_14245</name>
</gene>
<keyword evidence="3" id="KW-1185">Reference proteome</keyword>
<keyword evidence="1" id="KW-0732">Signal</keyword>
<dbReference type="EMBL" id="JBHULX010000028">
    <property type="protein sequence ID" value="MFD2591995.1"/>
    <property type="molecule type" value="Genomic_DNA"/>
</dbReference>
<name>A0ABW5N8Q3_9FLAO</name>
<proteinExistence type="predicted"/>
<comment type="caution">
    <text evidence="2">The sequence shown here is derived from an EMBL/GenBank/DDBJ whole genome shotgun (WGS) entry which is preliminary data.</text>
</comment>
<accession>A0ABW5N8Q3</accession>
<reference evidence="3" key="1">
    <citation type="journal article" date="2019" name="Int. J. Syst. Evol. Microbiol.">
        <title>The Global Catalogue of Microorganisms (GCM) 10K type strain sequencing project: providing services to taxonomists for standard genome sequencing and annotation.</title>
        <authorList>
            <consortium name="The Broad Institute Genomics Platform"/>
            <consortium name="The Broad Institute Genome Sequencing Center for Infectious Disease"/>
            <person name="Wu L."/>
            <person name="Ma J."/>
        </authorList>
    </citation>
    <scope>NUCLEOTIDE SEQUENCE [LARGE SCALE GENOMIC DNA]</scope>
    <source>
        <strain evidence="3">KCTC 42423</strain>
    </source>
</reference>
<feature type="chain" id="PRO_5046362207" description="DUF4625 domain-containing protein" evidence="1">
    <location>
        <begin position="26"/>
        <end position="344"/>
    </location>
</feature>
<dbReference type="Proteomes" id="UP001597459">
    <property type="component" value="Unassembled WGS sequence"/>
</dbReference>
<evidence type="ECO:0000313" key="3">
    <source>
        <dbReference type="Proteomes" id="UP001597459"/>
    </source>
</evidence>
<feature type="signal peptide" evidence="1">
    <location>
        <begin position="1"/>
        <end position="25"/>
    </location>
</feature>
<dbReference type="PROSITE" id="PS51257">
    <property type="entry name" value="PROKAR_LIPOPROTEIN"/>
    <property type="match status" value="1"/>
</dbReference>
<evidence type="ECO:0000313" key="2">
    <source>
        <dbReference type="EMBL" id="MFD2591995.1"/>
    </source>
</evidence>